<name>A0ACD4NQU4_9HYPH</name>
<protein>
    <submittedName>
        <fullName evidence="1">Mannitol dehydrogenase family protein</fullName>
    </submittedName>
</protein>
<evidence type="ECO:0000313" key="2">
    <source>
        <dbReference type="Proteomes" id="UP001163223"/>
    </source>
</evidence>
<dbReference type="Proteomes" id="UP001163223">
    <property type="component" value="Chromosome"/>
</dbReference>
<reference evidence="1" key="1">
    <citation type="submission" date="2022-11" db="EMBL/GenBank/DDBJ databases">
        <title>beta-Carotene-producing bacterium, Jeongeuplla avenae sp. nov., alleviates the salt stress of Arabidopsis seedlings.</title>
        <authorList>
            <person name="Jiang L."/>
            <person name="Lee J."/>
        </authorList>
    </citation>
    <scope>NUCLEOTIDE SEQUENCE</scope>
    <source>
        <strain evidence="1">DY_R2A_6</strain>
    </source>
</reference>
<gene>
    <name evidence="1" type="ORF">OXU80_02485</name>
</gene>
<dbReference type="EMBL" id="CP113520">
    <property type="protein sequence ID" value="WAJ29131.1"/>
    <property type="molecule type" value="Genomic_DNA"/>
</dbReference>
<accession>A0ACD4NQU4</accession>
<sequence length="495" mass="53042">MTRLSQTTLAALPEGVARPAYDRAALREGIVHLGLGAFHRAHQAVYTEDALAAGDPAWGIVGVSLRSPDTRDALAPQDDLFTLAVRSGEGTRLRVVGSILRCLVAPEDPEAVLAAMTAPDTRIVSLTVTEKGYCHRPATGELDETHPDIRHDLENPAAPRSAPGFLVEALARRRAAGVPPFTVLSCDNLPANGHTAARVVARFAHLRDPELGAFVEREVAFPSTMVDRIVPATTDADRAMVAEALGQDDAWPVMTEPFTQWVVEDRFPAGRPDWGSAGATFVADVEPFELMKLRLLNGSHSTLAYLGYLAGHETVADAMAAPGFAELLAGLMEREASPTLPSLPGFDLAAYRAELLDRFRNPALRHRTWQIAMDGSQKLPQRLLGTIRDNLAAGRPIDRAALGVAAWMVYATGRNEAGEPIDVRDPLADRFAQATSERPRDVDGLLDAYLGFAEVFGTDLPASEPFRAAVARGLSSLLSDGAARTVARFGPASSS</sequence>
<keyword evidence="2" id="KW-1185">Reference proteome</keyword>
<organism evidence="1 2">
    <name type="scientific">Antarcticirhabdus aurantiaca</name>
    <dbReference type="NCBI Taxonomy" id="2606717"/>
    <lineage>
        <taxon>Bacteria</taxon>
        <taxon>Pseudomonadati</taxon>
        <taxon>Pseudomonadota</taxon>
        <taxon>Alphaproteobacteria</taxon>
        <taxon>Hyphomicrobiales</taxon>
        <taxon>Aurantimonadaceae</taxon>
        <taxon>Antarcticirhabdus</taxon>
    </lineage>
</organism>
<evidence type="ECO:0000313" key="1">
    <source>
        <dbReference type="EMBL" id="WAJ29131.1"/>
    </source>
</evidence>
<proteinExistence type="predicted"/>